<dbReference type="EMBL" id="JTDE01021945">
    <property type="protein sequence ID" value="KAF7232265.1"/>
    <property type="molecule type" value="Genomic_DNA"/>
</dbReference>
<gene>
    <name evidence="2" type="ORF">EG68_07529</name>
</gene>
<reference evidence="2" key="1">
    <citation type="submission" date="2019-07" db="EMBL/GenBank/DDBJ databases">
        <title>Annotation for the trematode Paragonimus miyazaki's.</title>
        <authorList>
            <person name="Choi Y.-J."/>
        </authorList>
    </citation>
    <scope>NUCLEOTIDE SEQUENCE</scope>
    <source>
        <strain evidence="2">Japan</strain>
    </source>
</reference>
<evidence type="ECO:0000256" key="1">
    <source>
        <dbReference type="SAM" id="MobiDB-lite"/>
    </source>
</evidence>
<comment type="caution">
    <text evidence="2">The sequence shown here is derived from an EMBL/GenBank/DDBJ whole genome shotgun (WGS) entry which is preliminary data.</text>
</comment>
<feature type="compositionally biased region" description="Polar residues" evidence="1">
    <location>
        <begin position="126"/>
        <end position="139"/>
    </location>
</feature>
<feature type="region of interest" description="Disordered" evidence="1">
    <location>
        <begin position="36"/>
        <end position="157"/>
    </location>
</feature>
<sequence length="187" mass="19661">MVHLECAYPPAAILEDQAASSKANSTLAVNLPNLSLRQEDMALNETDSTSVSSRSEPNSMSEHASYQATQATELDDGGSNLDPVEADTRSHSPPNPPIHRPHDDVDDPVPLSANSTARSLLRLPVTQETCSGPGSQFGSESAEPHVDTESSSSSHLSLTRLAPCAGSPLFVRHMSAGSTGMNRSLGT</sequence>
<dbReference type="Proteomes" id="UP000822476">
    <property type="component" value="Unassembled WGS sequence"/>
</dbReference>
<evidence type="ECO:0000313" key="3">
    <source>
        <dbReference type="Proteomes" id="UP000822476"/>
    </source>
</evidence>
<keyword evidence="3" id="KW-1185">Reference proteome</keyword>
<dbReference type="AlphaFoldDB" id="A0A8S9YEB6"/>
<proteinExistence type="predicted"/>
<evidence type="ECO:0000313" key="2">
    <source>
        <dbReference type="EMBL" id="KAF7232265.1"/>
    </source>
</evidence>
<feature type="compositionally biased region" description="Polar residues" evidence="1">
    <location>
        <begin position="45"/>
        <end position="72"/>
    </location>
</feature>
<accession>A0A8S9YEB6</accession>
<organism evidence="2 3">
    <name type="scientific">Paragonimus skrjabini miyazakii</name>
    <dbReference type="NCBI Taxonomy" id="59628"/>
    <lineage>
        <taxon>Eukaryota</taxon>
        <taxon>Metazoa</taxon>
        <taxon>Spiralia</taxon>
        <taxon>Lophotrochozoa</taxon>
        <taxon>Platyhelminthes</taxon>
        <taxon>Trematoda</taxon>
        <taxon>Digenea</taxon>
        <taxon>Plagiorchiida</taxon>
        <taxon>Troglotremata</taxon>
        <taxon>Troglotrematidae</taxon>
        <taxon>Paragonimus</taxon>
    </lineage>
</organism>
<protein>
    <submittedName>
        <fullName evidence="2">Uncharacterized protein</fullName>
    </submittedName>
</protein>
<name>A0A8S9YEB6_9TREM</name>
<dbReference type="OrthoDB" id="6268950at2759"/>